<dbReference type="PANTHER" id="PTHR33121:SF70">
    <property type="entry name" value="SIGNALING PROTEIN YKOW"/>
    <property type="match status" value="1"/>
</dbReference>
<dbReference type="SMART" id="SM00267">
    <property type="entry name" value="GGDEF"/>
    <property type="match status" value="1"/>
</dbReference>
<evidence type="ECO:0000313" key="4">
    <source>
        <dbReference type="Proteomes" id="UP000483078"/>
    </source>
</evidence>
<dbReference type="CDD" id="cd01948">
    <property type="entry name" value="EAL"/>
    <property type="match status" value="1"/>
</dbReference>
<accession>A0A7C9L7S4</accession>
<dbReference type="Gene3D" id="3.20.20.450">
    <property type="entry name" value="EAL domain"/>
    <property type="match status" value="1"/>
</dbReference>
<evidence type="ECO:0000259" key="2">
    <source>
        <dbReference type="PROSITE" id="PS50887"/>
    </source>
</evidence>
<comment type="caution">
    <text evidence="3">The sequence shown here is derived from an EMBL/GenBank/DDBJ whole genome shotgun (WGS) entry which is preliminary data.</text>
</comment>
<dbReference type="Pfam" id="PF00990">
    <property type="entry name" value="GGDEF"/>
    <property type="match status" value="1"/>
</dbReference>
<dbReference type="GO" id="GO:0071111">
    <property type="term" value="F:cyclic-guanylate-specific phosphodiesterase activity"/>
    <property type="evidence" value="ECO:0007669"/>
    <property type="project" value="InterPro"/>
</dbReference>
<feature type="domain" description="GGDEF" evidence="2">
    <location>
        <begin position="96"/>
        <end position="232"/>
    </location>
</feature>
<dbReference type="Gene3D" id="3.30.70.270">
    <property type="match status" value="1"/>
</dbReference>
<protein>
    <submittedName>
        <fullName evidence="3">GGDEF domain-containing protein</fullName>
    </submittedName>
</protein>
<organism evidence="3 4">
    <name type="scientific">Sediminimonas qiaohouensis</name>
    <dbReference type="NCBI Taxonomy" id="552061"/>
    <lineage>
        <taxon>Bacteria</taxon>
        <taxon>Pseudomonadati</taxon>
        <taxon>Pseudomonadota</taxon>
        <taxon>Alphaproteobacteria</taxon>
        <taxon>Rhodobacterales</taxon>
        <taxon>Roseobacteraceae</taxon>
        <taxon>Sediminimonas</taxon>
    </lineage>
</organism>
<dbReference type="SUPFAM" id="SSF141868">
    <property type="entry name" value="EAL domain-like"/>
    <property type="match status" value="1"/>
</dbReference>
<name>A0A7C9L7S4_9RHOB</name>
<dbReference type="AlphaFoldDB" id="A0A7C9L7S4"/>
<dbReference type="InterPro" id="IPR001633">
    <property type="entry name" value="EAL_dom"/>
</dbReference>
<dbReference type="PROSITE" id="PS50883">
    <property type="entry name" value="EAL"/>
    <property type="match status" value="1"/>
</dbReference>
<dbReference type="SMART" id="SM00052">
    <property type="entry name" value="EAL"/>
    <property type="match status" value="1"/>
</dbReference>
<dbReference type="InterPro" id="IPR029787">
    <property type="entry name" value="Nucleotide_cyclase"/>
</dbReference>
<dbReference type="PROSITE" id="PS50887">
    <property type="entry name" value="GGDEF"/>
    <property type="match status" value="1"/>
</dbReference>
<proteinExistence type="predicted"/>
<dbReference type="InterPro" id="IPR000160">
    <property type="entry name" value="GGDEF_dom"/>
</dbReference>
<dbReference type="InterPro" id="IPR035919">
    <property type="entry name" value="EAL_sf"/>
</dbReference>
<sequence length="510" mass="54491">MKGTYNPPMGRSRRYLAAALTGPQVLAFMPALSLGAFWFGGEAWLLATALGLPALYALVGSFSQTAEDEAAALGGNPECAAHALDHAIQNAARDRKATACLVVAMDGADHLRRNYGGDILDTVTERCLSRLPGVLRQGDQVFAVADEETAIALAPVPRLDLETVIQLSARVQSALEEPVSVDATAVSSSWSVGFCLGSRNPGDDGADLLQAARAALADARRNGPSAIRAHTGTQPAPATVASDLCNEAAQGLEAGQFRPWFQPQLCTDTGRVSGFEALARWQHPVQGIIPPAVFLPVLEKSGNLERLAHEILRQSMEAIKHWDREEVKVPRVAVNLSAAELSNPTLADRVAWELDRFDVSPGRLTLEVLETVVVPSGSDVVTRNINALADLGCTIDLDDFGTGHASIASLRRFKVSRIKIDRSFVAGVDRDAKQQRMITAILTMADQLGLDALAEGVETTGEHAVLAQLGCRHVQGFGIARPMPLDQTADWVRHHERKLGQPTGIGRATG</sequence>
<dbReference type="RefSeq" id="WP_273248550.1">
    <property type="nucleotide sequence ID" value="NZ_VENJ01000005.1"/>
</dbReference>
<evidence type="ECO:0000259" key="1">
    <source>
        <dbReference type="PROSITE" id="PS50883"/>
    </source>
</evidence>
<gene>
    <name evidence="3" type="ORF">FH759_04645</name>
</gene>
<evidence type="ECO:0000313" key="3">
    <source>
        <dbReference type="EMBL" id="MTJ03974.1"/>
    </source>
</evidence>
<reference evidence="3 4" key="1">
    <citation type="submission" date="2019-06" db="EMBL/GenBank/DDBJ databases">
        <title>Enrichment of Autotrophic Halophilic Microorganisms from Red Sea Brine Pool Using Microbial Electrosynthesis System.</title>
        <authorList>
            <person name="Alqahtani M.F."/>
            <person name="Bajracharya S."/>
            <person name="Katuri K.P."/>
            <person name="Ali M."/>
            <person name="Saikaly P.E."/>
        </authorList>
    </citation>
    <scope>NUCLEOTIDE SEQUENCE [LARGE SCALE GENOMIC DNA]</scope>
    <source>
        <strain evidence="3">MES6</strain>
    </source>
</reference>
<dbReference type="InterPro" id="IPR043128">
    <property type="entry name" value="Rev_trsase/Diguanyl_cyclase"/>
</dbReference>
<dbReference type="PANTHER" id="PTHR33121">
    <property type="entry name" value="CYCLIC DI-GMP PHOSPHODIESTERASE PDEF"/>
    <property type="match status" value="1"/>
</dbReference>
<dbReference type="SUPFAM" id="SSF55073">
    <property type="entry name" value="Nucleotide cyclase"/>
    <property type="match status" value="1"/>
</dbReference>
<dbReference type="EMBL" id="VENJ01000005">
    <property type="protein sequence ID" value="MTJ03974.1"/>
    <property type="molecule type" value="Genomic_DNA"/>
</dbReference>
<dbReference type="InterPro" id="IPR050706">
    <property type="entry name" value="Cyclic-di-GMP_PDE-like"/>
</dbReference>
<dbReference type="Proteomes" id="UP000483078">
    <property type="component" value="Unassembled WGS sequence"/>
</dbReference>
<dbReference type="Pfam" id="PF00563">
    <property type="entry name" value="EAL"/>
    <property type="match status" value="1"/>
</dbReference>
<feature type="domain" description="EAL" evidence="1">
    <location>
        <begin position="241"/>
        <end position="496"/>
    </location>
</feature>